<evidence type="ECO:0000313" key="2">
    <source>
        <dbReference type="EMBL" id="CAK0792120.1"/>
    </source>
</evidence>
<organism evidence="2 3">
    <name type="scientific">Prorocentrum cordatum</name>
    <dbReference type="NCBI Taxonomy" id="2364126"/>
    <lineage>
        <taxon>Eukaryota</taxon>
        <taxon>Sar</taxon>
        <taxon>Alveolata</taxon>
        <taxon>Dinophyceae</taxon>
        <taxon>Prorocentrales</taxon>
        <taxon>Prorocentraceae</taxon>
        <taxon>Prorocentrum</taxon>
    </lineage>
</organism>
<evidence type="ECO:0000256" key="1">
    <source>
        <dbReference type="SAM" id="MobiDB-lite"/>
    </source>
</evidence>
<feature type="compositionally biased region" description="Basic and acidic residues" evidence="1">
    <location>
        <begin position="51"/>
        <end position="60"/>
    </location>
</feature>
<accession>A0ABN9PKE6</accession>
<proteinExistence type="predicted"/>
<keyword evidence="3" id="KW-1185">Reference proteome</keyword>
<gene>
    <name evidence="2" type="ORF">PCOR1329_LOCUS2821</name>
</gene>
<protein>
    <submittedName>
        <fullName evidence="2">Uncharacterized protein</fullName>
    </submittedName>
</protein>
<evidence type="ECO:0000313" key="3">
    <source>
        <dbReference type="Proteomes" id="UP001189429"/>
    </source>
</evidence>
<name>A0ABN9PKE6_9DINO</name>
<feature type="non-terminal residue" evidence="2">
    <location>
        <position position="1"/>
    </location>
</feature>
<dbReference type="Proteomes" id="UP001189429">
    <property type="component" value="Unassembled WGS sequence"/>
</dbReference>
<feature type="compositionally biased region" description="Low complexity" evidence="1">
    <location>
        <begin position="1"/>
        <end position="23"/>
    </location>
</feature>
<sequence length="126" mass="12545">APRAAAAAPACGGSPCGGAPSEGATEDWTAEDPLLACPASPGDASEVLEDDGGRLYDEGWWRPPRGQSGHGGAPPDAAYMRSLAPPTTSGLAAAPLGMGAVLAAAPTRHPPETCTGLTPRMAWRAS</sequence>
<reference evidence="2" key="1">
    <citation type="submission" date="2023-10" db="EMBL/GenBank/DDBJ databases">
        <authorList>
            <person name="Chen Y."/>
            <person name="Shah S."/>
            <person name="Dougan E. K."/>
            <person name="Thang M."/>
            <person name="Chan C."/>
        </authorList>
    </citation>
    <scope>NUCLEOTIDE SEQUENCE [LARGE SCALE GENOMIC DNA]</scope>
</reference>
<dbReference type="EMBL" id="CAUYUJ010000714">
    <property type="protein sequence ID" value="CAK0792120.1"/>
    <property type="molecule type" value="Genomic_DNA"/>
</dbReference>
<comment type="caution">
    <text evidence="2">The sequence shown here is derived from an EMBL/GenBank/DDBJ whole genome shotgun (WGS) entry which is preliminary data.</text>
</comment>
<feature type="region of interest" description="Disordered" evidence="1">
    <location>
        <begin position="1"/>
        <end position="80"/>
    </location>
</feature>